<dbReference type="RefSeq" id="WP_045823865.1">
    <property type="nucleotide sequence ID" value="NZ_CP108021.1"/>
</dbReference>
<dbReference type="KEGG" id="whr:OG579_08265"/>
<evidence type="ECO:0000256" key="1">
    <source>
        <dbReference type="SAM" id="Phobius"/>
    </source>
</evidence>
<reference evidence="2 3" key="1">
    <citation type="submission" date="2022-10" db="EMBL/GenBank/DDBJ databases">
        <title>The complete genomes of actinobacterial strains from the NBC collection.</title>
        <authorList>
            <person name="Joergensen T.S."/>
            <person name="Alvarez Arevalo M."/>
            <person name="Sterndorff E.B."/>
            <person name="Faurdal D."/>
            <person name="Vuksanovic O."/>
            <person name="Mourched A.-S."/>
            <person name="Charusanti P."/>
            <person name="Shaw S."/>
            <person name="Blin K."/>
            <person name="Weber T."/>
        </authorList>
    </citation>
    <scope>NUCLEOTIDE SEQUENCE [LARGE SCALE GENOMIC DNA]</scope>
    <source>
        <strain evidence="2 3">NBC_00319</strain>
    </source>
</reference>
<gene>
    <name evidence="2" type="ORF">OG579_08265</name>
</gene>
<sequence length="160" mass="17116">MSATALRRTQITLLLIGAIVTIMMIVVVAGCYRDDSSIDAHRATATADVVTAGATKSTVRFYTESGELRSPRLGIFYPTELTAGQRISVEYDSTNPDLVRVAGRDASLAIIPAVSIVGYTWLLIVVVMVLLAEITRRRGRVVGAAAAPDSVRAPDEQPVN</sequence>
<accession>A0AAU4K6X5</accession>
<dbReference type="EMBL" id="CP108021">
    <property type="protein sequence ID" value="WUM21751.1"/>
    <property type="molecule type" value="Genomic_DNA"/>
</dbReference>
<protein>
    <recommendedName>
        <fullName evidence="4">DUF3592 domain-containing protein</fullName>
    </recommendedName>
</protein>
<name>A0AAU4K6X5_9NOCA</name>
<keyword evidence="1" id="KW-1133">Transmembrane helix</keyword>
<evidence type="ECO:0008006" key="4">
    <source>
        <dbReference type="Google" id="ProtNLM"/>
    </source>
</evidence>
<keyword evidence="1" id="KW-0472">Membrane</keyword>
<proteinExistence type="predicted"/>
<keyword evidence="1" id="KW-0812">Transmembrane</keyword>
<keyword evidence="3" id="KW-1185">Reference proteome</keyword>
<evidence type="ECO:0000313" key="2">
    <source>
        <dbReference type="EMBL" id="WUM21751.1"/>
    </source>
</evidence>
<dbReference type="Proteomes" id="UP001432128">
    <property type="component" value="Chromosome"/>
</dbReference>
<feature type="transmembrane region" description="Helical" evidence="1">
    <location>
        <begin position="106"/>
        <end position="131"/>
    </location>
</feature>
<organism evidence="2 3">
    <name type="scientific">Williamsia herbipolensis</name>
    <dbReference type="NCBI Taxonomy" id="1603258"/>
    <lineage>
        <taxon>Bacteria</taxon>
        <taxon>Bacillati</taxon>
        <taxon>Actinomycetota</taxon>
        <taxon>Actinomycetes</taxon>
        <taxon>Mycobacteriales</taxon>
        <taxon>Nocardiaceae</taxon>
        <taxon>Williamsia</taxon>
    </lineage>
</organism>
<dbReference type="PROSITE" id="PS51257">
    <property type="entry name" value="PROKAR_LIPOPROTEIN"/>
    <property type="match status" value="1"/>
</dbReference>
<evidence type="ECO:0000313" key="3">
    <source>
        <dbReference type="Proteomes" id="UP001432128"/>
    </source>
</evidence>
<dbReference type="AlphaFoldDB" id="A0AAU4K6X5"/>
<feature type="transmembrane region" description="Helical" evidence="1">
    <location>
        <begin position="12"/>
        <end position="32"/>
    </location>
</feature>